<evidence type="ECO:0000256" key="2">
    <source>
        <dbReference type="SAM" id="Phobius"/>
    </source>
</evidence>
<organism evidence="3">
    <name type="scientific">Ceratitis capitata</name>
    <name type="common">Mediterranean fruit fly</name>
    <name type="synonym">Tephritis capitata</name>
    <dbReference type="NCBI Taxonomy" id="7213"/>
    <lineage>
        <taxon>Eukaryota</taxon>
        <taxon>Metazoa</taxon>
        <taxon>Ecdysozoa</taxon>
        <taxon>Arthropoda</taxon>
        <taxon>Hexapoda</taxon>
        <taxon>Insecta</taxon>
        <taxon>Pterygota</taxon>
        <taxon>Neoptera</taxon>
        <taxon>Endopterygota</taxon>
        <taxon>Diptera</taxon>
        <taxon>Brachycera</taxon>
        <taxon>Muscomorpha</taxon>
        <taxon>Tephritoidea</taxon>
        <taxon>Tephritidae</taxon>
        <taxon>Ceratitis</taxon>
        <taxon>Ceratitis</taxon>
    </lineage>
</organism>
<reference evidence="3" key="1">
    <citation type="submission" date="2013-07" db="EMBL/GenBank/DDBJ databases">
        <authorList>
            <person name="Geib S."/>
        </authorList>
    </citation>
    <scope>NUCLEOTIDE SEQUENCE</scope>
</reference>
<keyword evidence="2" id="KW-1133">Transmembrane helix</keyword>
<dbReference type="EMBL" id="GAMC01000169">
    <property type="protein sequence ID" value="JAC06387.1"/>
    <property type="molecule type" value="mRNA"/>
</dbReference>
<protein>
    <submittedName>
        <fullName evidence="3">Uncharacterized protein</fullName>
    </submittedName>
</protein>
<name>W8CBV4_CERCA</name>
<accession>W8CBV4</accession>
<keyword evidence="2" id="KW-0472">Membrane</keyword>
<keyword evidence="2" id="KW-0812">Transmembrane</keyword>
<feature type="compositionally biased region" description="Low complexity" evidence="1">
    <location>
        <begin position="73"/>
        <end position="82"/>
    </location>
</feature>
<evidence type="ECO:0000313" key="3">
    <source>
        <dbReference type="EMBL" id="JAC06387.1"/>
    </source>
</evidence>
<feature type="region of interest" description="Disordered" evidence="1">
    <location>
        <begin position="72"/>
        <end position="103"/>
    </location>
</feature>
<dbReference type="AlphaFoldDB" id="W8CBV4"/>
<reference evidence="3" key="2">
    <citation type="journal article" date="2014" name="BMC Genomics">
        <title>A genomic perspective to assessing quality of mass-reared SIT flies used in Mediterranean fruit fly (Ceratitis capitata) eradication in California.</title>
        <authorList>
            <person name="Calla B."/>
            <person name="Hall B."/>
            <person name="Hou S."/>
            <person name="Geib S.M."/>
        </authorList>
    </citation>
    <scope>NUCLEOTIDE SEQUENCE</scope>
</reference>
<evidence type="ECO:0000256" key="1">
    <source>
        <dbReference type="SAM" id="MobiDB-lite"/>
    </source>
</evidence>
<sequence length="129" mass="15163">MLVILFSILFVILLVIALNIMRFYWYQRRANQLVRLRMREVRRDDVDEEHGMNVIAGPAVLALYTLEDDDSFSRGSYSSLRSPRSEERGYEDGDEDSPVRLSTPPRLRLYEVRQLQPWEGSPDFCDSYL</sequence>
<proteinExistence type="evidence at transcript level"/>
<feature type="transmembrane region" description="Helical" evidence="2">
    <location>
        <begin position="6"/>
        <end position="25"/>
    </location>
</feature>